<protein>
    <submittedName>
        <fullName evidence="1">Uncharacterized protein</fullName>
    </submittedName>
</protein>
<sequence length="207" mass="24836">MKKEEQIWWQRFMMADSDKWRKELCRLKCDENFLLGLDMVKVFDDENDLKLFCRLNDQHDRCLRDCGFNGQKVNMHNYICKHHYQKLAYLLPCYKYAVPVLRRECRTKRCGPHTFDKIDNAIIGYEYRCHLLICDIKCTTNVLIRSCAGNYGQQAAHFIMNYTSTQVSFWMEDLTKKLYLTKNYLERMSPSCSKLLCQQSDLRRCFL</sequence>
<dbReference type="EnsemblMetazoa" id="OVOC10536.1">
    <property type="protein sequence ID" value="OVOC10536.1"/>
    <property type="gene ID" value="WBGene00247345"/>
</dbReference>
<organism evidence="1 2">
    <name type="scientific">Onchocerca volvulus</name>
    <dbReference type="NCBI Taxonomy" id="6282"/>
    <lineage>
        <taxon>Eukaryota</taxon>
        <taxon>Metazoa</taxon>
        <taxon>Ecdysozoa</taxon>
        <taxon>Nematoda</taxon>
        <taxon>Chromadorea</taxon>
        <taxon>Rhabditida</taxon>
        <taxon>Spirurina</taxon>
        <taxon>Spiruromorpha</taxon>
        <taxon>Filarioidea</taxon>
        <taxon>Onchocercidae</taxon>
        <taxon>Onchocerca</taxon>
    </lineage>
</organism>
<name>A0A8R1XMP7_ONCVO</name>
<dbReference type="Proteomes" id="UP000024404">
    <property type="component" value="Unassembled WGS sequence"/>
</dbReference>
<proteinExistence type="predicted"/>
<reference evidence="1" key="2">
    <citation type="submission" date="2022-06" db="UniProtKB">
        <authorList>
            <consortium name="EnsemblMetazoa"/>
        </authorList>
    </citation>
    <scope>IDENTIFICATION</scope>
</reference>
<accession>A0A8R1XMP7</accession>
<evidence type="ECO:0000313" key="1">
    <source>
        <dbReference type="EnsemblMetazoa" id="OVOC10536.1"/>
    </source>
</evidence>
<reference evidence="2" key="1">
    <citation type="submission" date="2013-10" db="EMBL/GenBank/DDBJ databases">
        <title>Genome sequencing of Onchocerca volvulus.</title>
        <authorList>
            <person name="Cotton J."/>
            <person name="Tsai J."/>
            <person name="Stanley E."/>
            <person name="Tracey A."/>
            <person name="Holroyd N."/>
            <person name="Lustigman S."/>
            <person name="Berriman M."/>
        </authorList>
    </citation>
    <scope>NUCLEOTIDE SEQUENCE</scope>
</reference>
<dbReference type="OMA" id="FIMNYTS"/>
<keyword evidence="2" id="KW-1185">Reference proteome</keyword>
<dbReference type="AlphaFoldDB" id="A0A8R1XMP7"/>
<dbReference type="EMBL" id="CMVM020000343">
    <property type="status" value="NOT_ANNOTATED_CDS"/>
    <property type="molecule type" value="Genomic_DNA"/>
</dbReference>
<evidence type="ECO:0000313" key="2">
    <source>
        <dbReference type="Proteomes" id="UP000024404"/>
    </source>
</evidence>